<dbReference type="GO" id="GO:0004301">
    <property type="term" value="F:epoxide hydrolase activity"/>
    <property type="evidence" value="ECO:0007669"/>
    <property type="project" value="TreeGrafter"/>
</dbReference>
<dbReference type="GO" id="GO:0097176">
    <property type="term" value="P:epoxide metabolic process"/>
    <property type="evidence" value="ECO:0007669"/>
    <property type="project" value="TreeGrafter"/>
</dbReference>
<accession>A0A8H4T4R9</accession>
<evidence type="ECO:0000256" key="1">
    <source>
        <dbReference type="ARBA" id="ARBA00010088"/>
    </source>
</evidence>
<evidence type="ECO:0000313" key="5">
    <source>
        <dbReference type="EMBL" id="KAF4951269.1"/>
    </source>
</evidence>
<dbReference type="PANTHER" id="PTHR21661">
    <property type="entry name" value="EPOXIDE HYDROLASE 1-RELATED"/>
    <property type="match status" value="1"/>
</dbReference>
<evidence type="ECO:0000259" key="4">
    <source>
        <dbReference type="Pfam" id="PF00561"/>
    </source>
</evidence>
<dbReference type="EMBL" id="JABEXW010000925">
    <property type="protein sequence ID" value="KAF4951269.1"/>
    <property type="molecule type" value="Genomic_DNA"/>
</dbReference>
<proteinExistence type="inferred from homology"/>
<dbReference type="Pfam" id="PF00561">
    <property type="entry name" value="Abhydrolase_1"/>
    <property type="match status" value="1"/>
</dbReference>
<dbReference type="Proteomes" id="UP000622797">
    <property type="component" value="Unassembled WGS sequence"/>
</dbReference>
<reference evidence="5" key="1">
    <citation type="journal article" date="2020" name="BMC Genomics">
        <title>Correction to: Identification and distribution of gene clusters required for synthesis of sphingolipid metabolism inhibitors in diverse species of the filamentous fungus Fusarium.</title>
        <authorList>
            <person name="Kim H.S."/>
            <person name="Lohmar J.M."/>
            <person name="Busman M."/>
            <person name="Brown D.W."/>
            <person name="Naumann T.A."/>
            <person name="Divon H.H."/>
            <person name="Lysoe E."/>
            <person name="Uhlig S."/>
            <person name="Proctor R.H."/>
        </authorList>
    </citation>
    <scope>NUCLEOTIDE SEQUENCE</scope>
    <source>
        <strain evidence="5">NRRL 20472</strain>
    </source>
</reference>
<feature type="active site" description="Proton donor" evidence="3">
    <location>
        <position position="249"/>
    </location>
</feature>
<sequence length="330" mass="36551">MTHENFGLYPQRALRAPKSFFCNVADEELTRLHTLVKASPIGPLTYENGVKQGPLLTSIGCLIELVVSRYKPETLLFHLIVPSLPGYAFSDGPPLDRDFGLKDAARVMDKLMVELGFGSGYLAQGGDVGSMIAMLLSANFETCKALHVTYLAHDPADLPGSLVDVTEEEKQHLERAKEWRKTGMGYALEQSTRPATIGLALSANPLALLAWVGEKFIEWSDKPIPLDTILGIVSLYWLTDSYPRTIWSYRSIAREGLHGLATSEEKPLGYAVFNHELSIVPQAWAKRLYPNMLVYHKYKTGGHFPGLENPTALLESIMDFVSQVAPAFND</sequence>
<dbReference type="InterPro" id="IPR029058">
    <property type="entry name" value="AB_hydrolase_fold"/>
</dbReference>
<dbReference type="AlphaFoldDB" id="A0A8H4T4R9"/>
<name>A0A8H4T4R9_9HYPO</name>
<feature type="active site" description="Proton acceptor" evidence="3">
    <location>
        <position position="303"/>
    </location>
</feature>
<dbReference type="PANTHER" id="PTHR21661:SF39">
    <property type="entry name" value="HYDROLASE, PUTATIVE (AFU_ORTHOLOGUE AFUA_3G08960)-RELATED"/>
    <property type="match status" value="1"/>
</dbReference>
<reference evidence="5" key="2">
    <citation type="submission" date="2020-05" db="EMBL/GenBank/DDBJ databases">
        <authorList>
            <person name="Kim H.-S."/>
            <person name="Proctor R.H."/>
            <person name="Brown D.W."/>
        </authorList>
    </citation>
    <scope>NUCLEOTIDE SEQUENCE</scope>
    <source>
        <strain evidence="5">NRRL 20472</strain>
    </source>
</reference>
<evidence type="ECO:0000256" key="2">
    <source>
        <dbReference type="ARBA" id="ARBA00022801"/>
    </source>
</evidence>
<organism evidence="5 6">
    <name type="scientific">Fusarium sarcochroum</name>
    <dbReference type="NCBI Taxonomy" id="1208366"/>
    <lineage>
        <taxon>Eukaryota</taxon>
        <taxon>Fungi</taxon>
        <taxon>Dikarya</taxon>
        <taxon>Ascomycota</taxon>
        <taxon>Pezizomycotina</taxon>
        <taxon>Sordariomycetes</taxon>
        <taxon>Hypocreomycetidae</taxon>
        <taxon>Hypocreales</taxon>
        <taxon>Nectriaceae</taxon>
        <taxon>Fusarium</taxon>
        <taxon>Fusarium lateritium species complex</taxon>
    </lineage>
</organism>
<comment type="caution">
    <text evidence="5">The sequence shown here is derived from an EMBL/GenBank/DDBJ whole genome shotgun (WGS) entry which is preliminary data.</text>
</comment>
<dbReference type="InterPro" id="IPR000639">
    <property type="entry name" value="Epox_hydrolase-like"/>
</dbReference>
<protein>
    <recommendedName>
        <fullName evidence="4">AB hydrolase-1 domain-containing protein</fullName>
    </recommendedName>
</protein>
<dbReference type="PRINTS" id="PR00412">
    <property type="entry name" value="EPOXHYDRLASE"/>
</dbReference>
<dbReference type="SUPFAM" id="SSF53474">
    <property type="entry name" value="alpha/beta-Hydrolases"/>
    <property type="match status" value="1"/>
</dbReference>
<dbReference type="Gene3D" id="3.40.50.1820">
    <property type="entry name" value="alpha/beta hydrolase"/>
    <property type="match status" value="1"/>
</dbReference>
<evidence type="ECO:0000313" key="6">
    <source>
        <dbReference type="Proteomes" id="UP000622797"/>
    </source>
</evidence>
<keyword evidence="2" id="KW-0378">Hydrolase</keyword>
<feature type="domain" description="AB hydrolase-1" evidence="4">
    <location>
        <begin position="77"/>
        <end position="145"/>
    </location>
</feature>
<gene>
    <name evidence="5" type="ORF">FSARC_12968</name>
</gene>
<feature type="active site" description="Nucleophile" evidence="3">
    <location>
        <position position="127"/>
    </location>
</feature>
<dbReference type="InterPro" id="IPR000073">
    <property type="entry name" value="AB_hydrolase_1"/>
</dbReference>
<comment type="similarity">
    <text evidence="1">Belongs to the peptidase S33 family.</text>
</comment>
<keyword evidence="6" id="KW-1185">Reference proteome</keyword>
<dbReference type="OrthoDB" id="7130006at2759"/>
<evidence type="ECO:0000256" key="3">
    <source>
        <dbReference type="PIRSR" id="PIRSR001112-1"/>
    </source>
</evidence>